<reference evidence="3 4" key="1">
    <citation type="submission" date="2020-10" db="EMBL/GenBank/DDBJ databases">
        <title>Phylogeny of dyella-like bacteria.</title>
        <authorList>
            <person name="Fu J."/>
        </authorList>
    </citation>
    <scope>NUCLEOTIDE SEQUENCE [LARGE SCALE GENOMIC DNA]</scope>
    <source>
        <strain evidence="3 4">KACC 19113</strain>
    </source>
</reference>
<evidence type="ECO:0000259" key="2">
    <source>
        <dbReference type="Pfam" id="PF13387"/>
    </source>
</evidence>
<name>A0ABW8J503_9GAMM</name>
<gene>
    <name evidence="3" type="ORF">ISP25_09810</name>
</gene>
<keyword evidence="1" id="KW-0812">Transmembrane</keyword>
<evidence type="ECO:0000313" key="3">
    <source>
        <dbReference type="EMBL" id="MFK2877362.1"/>
    </source>
</evidence>
<proteinExistence type="predicted"/>
<dbReference type="Proteomes" id="UP001620339">
    <property type="component" value="Unassembled WGS sequence"/>
</dbReference>
<feature type="transmembrane region" description="Helical" evidence="1">
    <location>
        <begin position="40"/>
        <end position="60"/>
    </location>
</feature>
<accession>A0ABW8J503</accession>
<comment type="caution">
    <text evidence="3">The sequence shown here is derived from an EMBL/GenBank/DDBJ whole genome shotgun (WGS) entry which is preliminary data.</text>
</comment>
<keyword evidence="1" id="KW-1133">Transmembrane helix</keyword>
<sequence length="334" mass="37549">MAKLLRILGRSLALLLGGSIALLSIAWGALALWYQLPGGGVVRVLGAALWVALALMLFVLAIRHRPWPSLCGYVLMYALLLAWWATIRPSSQREWADDVSRQLAGEVHGNVVVLRNVRDFAWRSDSDYDARWETQSYELDHLVSADAVLSHWGNGAIAHAMISFGFDDGRHLVFSVEIRKRRGQEFSSIGGFFKDFETTLIAAPENDLIRVRTNVRGEDDYLYPLAISRATMRALFLSYVETANQWANTPAFYNTVTSNCATVVYRMARHLGLGLPLDTRLLLTGYLPGYLYRIGVLDHRLTLQQWNEQARITDRARASAPGEDFSRAIRAPLR</sequence>
<evidence type="ECO:0000256" key="1">
    <source>
        <dbReference type="SAM" id="Phobius"/>
    </source>
</evidence>
<dbReference type="InterPro" id="IPR025178">
    <property type="entry name" value="Lnb_N"/>
</dbReference>
<dbReference type="EMBL" id="JADIKK010000008">
    <property type="protein sequence ID" value="MFK2877362.1"/>
    <property type="molecule type" value="Genomic_DNA"/>
</dbReference>
<feature type="transmembrane region" description="Helical" evidence="1">
    <location>
        <begin position="67"/>
        <end position="85"/>
    </location>
</feature>
<keyword evidence="4" id="KW-1185">Reference proteome</keyword>
<protein>
    <submittedName>
        <fullName evidence="3">DUF4105 domain-containing protein</fullName>
    </submittedName>
</protein>
<dbReference type="Pfam" id="PF13387">
    <property type="entry name" value="Lnb_N"/>
    <property type="match status" value="1"/>
</dbReference>
<evidence type="ECO:0000313" key="4">
    <source>
        <dbReference type="Proteomes" id="UP001620339"/>
    </source>
</evidence>
<organism evidence="3 4">
    <name type="scientific">Rhodanobacter hydrolyticus</name>
    <dbReference type="NCBI Taxonomy" id="2250595"/>
    <lineage>
        <taxon>Bacteria</taxon>
        <taxon>Pseudomonadati</taxon>
        <taxon>Pseudomonadota</taxon>
        <taxon>Gammaproteobacteria</taxon>
        <taxon>Lysobacterales</taxon>
        <taxon>Rhodanobacteraceae</taxon>
        <taxon>Rhodanobacter</taxon>
    </lineage>
</organism>
<feature type="domain" description="Lnb N-terminal periplasmic" evidence="2">
    <location>
        <begin position="129"/>
        <end position="282"/>
    </location>
</feature>
<feature type="transmembrane region" description="Helical" evidence="1">
    <location>
        <begin position="12"/>
        <end position="34"/>
    </location>
</feature>
<dbReference type="RefSeq" id="WP_404613553.1">
    <property type="nucleotide sequence ID" value="NZ_JADIKK010000008.1"/>
</dbReference>
<keyword evidence="1" id="KW-0472">Membrane</keyword>